<evidence type="ECO:0000256" key="5">
    <source>
        <dbReference type="PROSITE-ProRule" id="PRU00723"/>
    </source>
</evidence>
<dbReference type="GO" id="GO:0048024">
    <property type="term" value="P:regulation of mRNA splicing, via spliceosome"/>
    <property type="evidence" value="ECO:0007669"/>
    <property type="project" value="TreeGrafter"/>
</dbReference>
<keyword evidence="3 5" id="KW-0863">Zinc-finger</keyword>
<dbReference type="GO" id="GO:1990247">
    <property type="term" value="F:N6-methyladenosine-containing RNA reader activity"/>
    <property type="evidence" value="ECO:0007669"/>
    <property type="project" value="TreeGrafter"/>
</dbReference>
<name>A0A9D4U7U8_ADICA</name>
<feature type="domain" description="YTH" evidence="8">
    <location>
        <begin position="294"/>
        <end position="429"/>
    </location>
</feature>
<feature type="compositionally biased region" description="Low complexity" evidence="6">
    <location>
        <begin position="202"/>
        <end position="227"/>
    </location>
</feature>
<feature type="compositionally biased region" description="Basic and acidic residues" evidence="6">
    <location>
        <begin position="669"/>
        <end position="680"/>
    </location>
</feature>
<dbReference type="InterPro" id="IPR007275">
    <property type="entry name" value="YTH_domain"/>
</dbReference>
<feature type="domain" description="C3H1-type" evidence="7">
    <location>
        <begin position="92"/>
        <end position="116"/>
    </location>
</feature>
<dbReference type="PANTHER" id="PTHR12357:SF119">
    <property type="entry name" value="30-KDA CLEAVAGE AND POLYADENYLATION SPECIFICITY FACTOR 30"/>
    <property type="match status" value="1"/>
</dbReference>
<dbReference type="GO" id="GO:0008270">
    <property type="term" value="F:zinc ion binding"/>
    <property type="evidence" value="ECO:0007669"/>
    <property type="project" value="UniProtKB-KW"/>
</dbReference>
<comment type="caution">
    <text evidence="9">The sequence shown here is derived from an EMBL/GenBank/DDBJ whole genome shotgun (WGS) entry which is preliminary data.</text>
</comment>
<keyword evidence="10" id="KW-1185">Reference proteome</keyword>
<keyword evidence="1 5" id="KW-0479">Metal-binding</keyword>
<dbReference type="GO" id="GO:0003729">
    <property type="term" value="F:mRNA binding"/>
    <property type="evidence" value="ECO:0007669"/>
    <property type="project" value="TreeGrafter"/>
</dbReference>
<feature type="region of interest" description="Disordered" evidence="6">
    <location>
        <begin position="612"/>
        <end position="732"/>
    </location>
</feature>
<dbReference type="PROSITE" id="PS50103">
    <property type="entry name" value="ZF_C3H1"/>
    <property type="match status" value="3"/>
</dbReference>
<evidence type="ECO:0008006" key="11">
    <source>
        <dbReference type="Google" id="ProtNLM"/>
    </source>
</evidence>
<feature type="domain" description="C3H1-type" evidence="7">
    <location>
        <begin position="64"/>
        <end position="91"/>
    </location>
</feature>
<dbReference type="InterPro" id="IPR000571">
    <property type="entry name" value="Znf_CCCH"/>
</dbReference>
<dbReference type="PANTHER" id="PTHR12357">
    <property type="entry name" value="YTH YT521-B HOMOLOGY DOMAIN-CONTAINING"/>
    <property type="match status" value="1"/>
</dbReference>
<keyword evidence="4 5" id="KW-0862">Zinc</keyword>
<dbReference type="InterPro" id="IPR045168">
    <property type="entry name" value="YTH_prot"/>
</dbReference>
<evidence type="ECO:0000256" key="1">
    <source>
        <dbReference type="ARBA" id="ARBA00022723"/>
    </source>
</evidence>
<feature type="zinc finger region" description="C3H1-type" evidence="5">
    <location>
        <begin position="64"/>
        <end position="91"/>
    </location>
</feature>
<dbReference type="GO" id="GO:0000398">
    <property type="term" value="P:mRNA splicing, via spliceosome"/>
    <property type="evidence" value="ECO:0007669"/>
    <property type="project" value="TreeGrafter"/>
</dbReference>
<feature type="compositionally biased region" description="Basic and acidic residues" evidence="6">
    <location>
        <begin position="641"/>
        <end position="653"/>
    </location>
</feature>
<evidence type="ECO:0000256" key="4">
    <source>
        <dbReference type="ARBA" id="ARBA00022833"/>
    </source>
</evidence>
<evidence type="ECO:0000313" key="9">
    <source>
        <dbReference type="EMBL" id="KAI5062927.1"/>
    </source>
</evidence>
<proteinExistence type="predicted"/>
<feature type="zinc finger region" description="C3H1-type" evidence="5">
    <location>
        <begin position="92"/>
        <end position="116"/>
    </location>
</feature>
<feature type="domain" description="C3H1-type" evidence="7">
    <location>
        <begin position="118"/>
        <end position="145"/>
    </location>
</feature>
<feature type="zinc finger region" description="C3H1-type" evidence="5">
    <location>
        <begin position="118"/>
        <end position="145"/>
    </location>
</feature>
<sequence length="732" mass="80193">MEDVDGGFSFDFEGGLDTAGTTTVLAPPAAATGGQLISTIAAAGVGAPNGLAPSSGPSQVGRKNYRQTVCRHWLRALCMKGDACGFLHQLDRSRMPICRFFSKYGECHEPDCIYKHTFEDAKECNMYKMGFCPNGPECRYKHVKIPGPFPPLEESLQKIQMRVTTASGRPYVRHTAPRQGFSSYQDAAQIPPPHRSAVGEDAQALQPPQQLPAQEVQQQQPQQEAQLLPPPPPPPPPSAMPPMQILPTQQRLSGLEQQHLDPPQQPLWQQMMTNGSAGGQALVSVSTPLPQGYSRFFIVKSSNRENLELSVARGLWATHRNNEAKLNEAFDSCDNVILIFSVNETGHFQGCARMMSKIGVIVGGGGWKYAHGTAHYGRNFRLKWLKLCELSFNKTRHLRNPYKENLPVKISRDCQELEPTVGEQLASLFYMEPDSELMKVANETELKWENEKARVGQEPEDCNVVPFEVVEEDQDDEESDEDDSANQTPTQIKRPSMARGPGDGLEHSRNKSRGRGRAMNDNFAGGYERVGAGSANGFKMHGAPGRGFPAYPLARYGGPPMGFGHIDGAVLAPGMLLSGRPPPNGIFVHGGPGMMGPPGMVGVRTGSIMAASRPSFMTGPGQQHGRSGGMPFRPPQSGSWGRRDQQLPRRQKNENTSTGDRLTSGGDSRSGDKSHERFPASEEAYGMGDGETRQLQEDYAGESYGKDDDDSLSEDEAPRRSRHGEGKKRRRD</sequence>
<dbReference type="Pfam" id="PF04146">
    <property type="entry name" value="YTH"/>
    <property type="match status" value="1"/>
</dbReference>
<dbReference type="Gene3D" id="4.10.1000.10">
    <property type="entry name" value="Zinc finger, CCCH-type"/>
    <property type="match status" value="1"/>
</dbReference>
<dbReference type="AlphaFoldDB" id="A0A9D4U7U8"/>
<feature type="compositionally biased region" description="Basic residues" evidence="6">
    <location>
        <begin position="720"/>
        <end position="732"/>
    </location>
</feature>
<organism evidence="9 10">
    <name type="scientific">Adiantum capillus-veneris</name>
    <name type="common">Maidenhair fern</name>
    <dbReference type="NCBI Taxonomy" id="13818"/>
    <lineage>
        <taxon>Eukaryota</taxon>
        <taxon>Viridiplantae</taxon>
        <taxon>Streptophyta</taxon>
        <taxon>Embryophyta</taxon>
        <taxon>Tracheophyta</taxon>
        <taxon>Polypodiopsida</taxon>
        <taxon>Polypodiidae</taxon>
        <taxon>Polypodiales</taxon>
        <taxon>Pteridineae</taxon>
        <taxon>Pteridaceae</taxon>
        <taxon>Vittarioideae</taxon>
        <taxon>Adiantum</taxon>
    </lineage>
</organism>
<dbReference type="SUPFAM" id="SSF90229">
    <property type="entry name" value="CCCH zinc finger"/>
    <property type="match status" value="1"/>
</dbReference>
<accession>A0A9D4U7U8</accession>
<dbReference type="PROSITE" id="PS50882">
    <property type="entry name" value="YTH"/>
    <property type="match status" value="1"/>
</dbReference>
<feature type="compositionally biased region" description="Acidic residues" evidence="6">
    <location>
        <begin position="472"/>
        <end position="484"/>
    </location>
</feature>
<feature type="region of interest" description="Disordered" evidence="6">
    <location>
        <begin position="472"/>
        <end position="522"/>
    </location>
</feature>
<feature type="region of interest" description="Disordered" evidence="6">
    <location>
        <begin position="184"/>
        <end position="244"/>
    </location>
</feature>
<evidence type="ECO:0000256" key="2">
    <source>
        <dbReference type="ARBA" id="ARBA00022737"/>
    </source>
</evidence>
<dbReference type="EMBL" id="JABFUD020000021">
    <property type="protein sequence ID" value="KAI5062927.1"/>
    <property type="molecule type" value="Genomic_DNA"/>
</dbReference>
<dbReference type="FunFam" id="4.10.1000.10:FF:000017">
    <property type="entry name" value="Cleavage and polyadenylation specificity factor 30 kDa subunit"/>
    <property type="match status" value="1"/>
</dbReference>
<feature type="compositionally biased region" description="Polar residues" evidence="6">
    <location>
        <begin position="654"/>
        <end position="667"/>
    </location>
</feature>
<reference evidence="9" key="1">
    <citation type="submission" date="2021-01" db="EMBL/GenBank/DDBJ databases">
        <title>Adiantum capillus-veneris genome.</title>
        <authorList>
            <person name="Fang Y."/>
            <person name="Liao Q."/>
        </authorList>
    </citation>
    <scope>NUCLEOTIDE SEQUENCE</scope>
    <source>
        <strain evidence="9">H3</strain>
        <tissue evidence="9">Leaf</tissue>
    </source>
</reference>
<dbReference type="GO" id="GO:0005654">
    <property type="term" value="C:nucleoplasm"/>
    <property type="evidence" value="ECO:0007669"/>
    <property type="project" value="TreeGrafter"/>
</dbReference>
<feature type="compositionally biased region" description="Pro residues" evidence="6">
    <location>
        <begin position="228"/>
        <end position="240"/>
    </location>
</feature>
<evidence type="ECO:0000256" key="3">
    <source>
        <dbReference type="ARBA" id="ARBA00022771"/>
    </source>
</evidence>
<protein>
    <recommendedName>
        <fullName evidence="11">30-kDa cleavage and polyadenylation specificity factor 30</fullName>
    </recommendedName>
</protein>
<evidence type="ECO:0000259" key="8">
    <source>
        <dbReference type="PROSITE" id="PS50882"/>
    </source>
</evidence>
<evidence type="ECO:0000313" key="10">
    <source>
        <dbReference type="Proteomes" id="UP000886520"/>
    </source>
</evidence>
<gene>
    <name evidence="9" type="ORF">GOP47_0021474</name>
</gene>
<dbReference type="SMART" id="SM00356">
    <property type="entry name" value="ZnF_C3H1"/>
    <property type="match status" value="3"/>
</dbReference>
<dbReference type="OrthoDB" id="306690at2759"/>
<dbReference type="InterPro" id="IPR036855">
    <property type="entry name" value="Znf_CCCH_sf"/>
</dbReference>
<keyword evidence="2" id="KW-0677">Repeat</keyword>
<evidence type="ECO:0000259" key="7">
    <source>
        <dbReference type="PROSITE" id="PS50103"/>
    </source>
</evidence>
<dbReference type="CDD" id="cd21134">
    <property type="entry name" value="YTH"/>
    <property type="match status" value="1"/>
</dbReference>
<dbReference type="Gene3D" id="3.10.590.10">
    <property type="entry name" value="ph1033 like domains"/>
    <property type="match status" value="1"/>
</dbReference>
<dbReference type="Proteomes" id="UP000886520">
    <property type="component" value="Chromosome 21"/>
</dbReference>
<evidence type="ECO:0000256" key="6">
    <source>
        <dbReference type="SAM" id="MobiDB-lite"/>
    </source>
</evidence>